<dbReference type="PROSITE" id="PS50157">
    <property type="entry name" value="ZINC_FINGER_C2H2_2"/>
    <property type="match status" value="1"/>
</dbReference>
<keyword evidence="1" id="KW-0862">Zinc</keyword>
<name>A0ABV1NA36_9GAMM</name>
<dbReference type="Pfam" id="PF11387">
    <property type="entry name" value="DUF2795"/>
    <property type="match status" value="2"/>
</dbReference>
<keyword evidence="1" id="KW-0479">Metal-binding</keyword>
<evidence type="ECO:0000259" key="3">
    <source>
        <dbReference type="PROSITE" id="PS50157"/>
    </source>
</evidence>
<dbReference type="RefSeq" id="WP_349759750.1">
    <property type="nucleotide sequence ID" value="NZ_JBEGCI010000018.1"/>
</dbReference>
<keyword evidence="1" id="KW-0863">Zinc-finger</keyword>
<protein>
    <submittedName>
        <fullName evidence="4">DUF2795 domain-containing protein</fullName>
    </submittedName>
</protein>
<dbReference type="Proteomes" id="UP001472978">
    <property type="component" value="Unassembled WGS sequence"/>
</dbReference>
<evidence type="ECO:0000313" key="5">
    <source>
        <dbReference type="Proteomes" id="UP001472978"/>
    </source>
</evidence>
<dbReference type="EMBL" id="JBEGCI010000018">
    <property type="protein sequence ID" value="MEQ6890261.1"/>
    <property type="molecule type" value="Genomic_DNA"/>
</dbReference>
<evidence type="ECO:0000313" key="4">
    <source>
        <dbReference type="EMBL" id="MEQ6890261.1"/>
    </source>
</evidence>
<keyword evidence="5" id="KW-1185">Reference proteome</keyword>
<feature type="region of interest" description="Disordered" evidence="2">
    <location>
        <begin position="87"/>
        <end position="108"/>
    </location>
</feature>
<proteinExistence type="predicted"/>
<dbReference type="InterPro" id="IPR013087">
    <property type="entry name" value="Znf_C2H2_type"/>
</dbReference>
<evidence type="ECO:0000256" key="1">
    <source>
        <dbReference type="PROSITE-ProRule" id="PRU00042"/>
    </source>
</evidence>
<accession>A0ABV1NA36</accession>
<dbReference type="InterPro" id="IPR021527">
    <property type="entry name" value="DUF2795"/>
</dbReference>
<dbReference type="SMART" id="SM00355">
    <property type="entry name" value="ZnF_C2H2"/>
    <property type="match status" value="1"/>
</dbReference>
<feature type="domain" description="C2H2-type" evidence="3">
    <location>
        <begin position="4"/>
        <end position="32"/>
    </location>
</feature>
<evidence type="ECO:0000256" key="2">
    <source>
        <dbReference type="SAM" id="MobiDB-lite"/>
    </source>
</evidence>
<sequence length="171" mass="19218">MTPFICDICGDEFEQKSRYEKHMQTSHPRQAVSAADIEKALAGVTFPKGRDALRDAIDDDDREVRRIVEQLPAREYRDAAEVARAFGELRTHERLPDDQPSKTGGEQAMQAPSAARFASLFAGLRFPASRDELKAHARGQASEEEMQTLETFGEHTYYSMADVAKELGRSR</sequence>
<dbReference type="Gene3D" id="3.30.160.60">
    <property type="entry name" value="Classic Zinc Finger"/>
    <property type="match status" value="1"/>
</dbReference>
<comment type="caution">
    <text evidence="4">The sequence shown here is derived from an EMBL/GenBank/DDBJ whole genome shotgun (WGS) entry which is preliminary data.</text>
</comment>
<gene>
    <name evidence="4" type="ORF">ABE957_16435</name>
</gene>
<feature type="compositionally biased region" description="Basic and acidic residues" evidence="2">
    <location>
        <begin position="87"/>
        <end position="100"/>
    </location>
</feature>
<dbReference type="PROSITE" id="PS00028">
    <property type="entry name" value="ZINC_FINGER_C2H2_1"/>
    <property type="match status" value="1"/>
</dbReference>
<reference evidence="4 5" key="1">
    <citation type="submission" date="2024-05" db="EMBL/GenBank/DDBJ databases">
        <title>Halomonas sp. CS7 16S ribosomal RNA gene Genome sequencing and assembly.</title>
        <authorList>
            <person name="Yook S."/>
        </authorList>
    </citation>
    <scope>NUCLEOTIDE SEQUENCE [LARGE SCALE GENOMIC DNA]</scope>
    <source>
        <strain evidence="4 5">CS7</strain>
    </source>
</reference>
<organism evidence="4 5">
    <name type="scientific">Halomonas pelophila</name>
    <dbReference type="NCBI Taxonomy" id="3151122"/>
    <lineage>
        <taxon>Bacteria</taxon>
        <taxon>Pseudomonadati</taxon>
        <taxon>Pseudomonadota</taxon>
        <taxon>Gammaproteobacteria</taxon>
        <taxon>Oceanospirillales</taxon>
        <taxon>Halomonadaceae</taxon>
        <taxon>Halomonas</taxon>
    </lineage>
</organism>